<comment type="caution">
    <text evidence="1">The sequence shown here is derived from an EMBL/GenBank/DDBJ whole genome shotgun (WGS) entry which is preliminary data.</text>
</comment>
<dbReference type="Proteomes" id="UP001430360">
    <property type="component" value="Unassembled WGS sequence"/>
</dbReference>
<reference evidence="1" key="2">
    <citation type="journal article" date="2022" name="Syst. Appl. Microbiol.">
        <title>Physiological and genomic characterisation of Luteimonas fraxinea sp. nov., a bacterial species associated with trees tolerant to ash dieback.</title>
        <authorList>
            <person name="Ulrich K."/>
            <person name="Becker R."/>
            <person name="Behrendt U."/>
            <person name="Kube M."/>
            <person name="Schneck V."/>
            <person name="Ulrich A."/>
        </authorList>
    </citation>
    <scope>NUCLEOTIDE SEQUENCE</scope>
    <source>
        <strain evidence="1">A1P009</strain>
    </source>
</reference>
<reference evidence="1" key="1">
    <citation type="submission" date="2021-12" db="EMBL/GenBank/DDBJ databases">
        <authorList>
            <person name="Ulrich A."/>
        </authorList>
    </citation>
    <scope>NUCLEOTIDE SEQUENCE</scope>
    <source>
        <strain evidence="1">A1P009</strain>
    </source>
</reference>
<sequence length="109" mass="12112">MSLYLVEPAHGISLQIPVSESEERALVLQWARLKGAIARERFSERFGRQLTDAIADSLDWDIKAPTDAQLAYALVLSQKLGTDIPLSAKSSRLEMSLFLGKASVLLRDR</sequence>
<protein>
    <submittedName>
        <fullName evidence="1">Uncharacterized protein</fullName>
    </submittedName>
</protein>
<proteinExistence type="predicted"/>
<dbReference type="EMBL" id="JAJQKU010000002">
    <property type="protein sequence ID" value="MCD9096504.1"/>
    <property type="molecule type" value="Genomic_DNA"/>
</dbReference>
<keyword evidence="2" id="KW-1185">Reference proteome</keyword>
<name>A0ABS8UBA7_9GAMM</name>
<gene>
    <name evidence="1" type="ORF">LTT95_06070</name>
</gene>
<evidence type="ECO:0000313" key="1">
    <source>
        <dbReference type="EMBL" id="MCD9096504.1"/>
    </source>
</evidence>
<dbReference type="RefSeq" id="WP_232135196.1">
    <property type="nucleotide sequence ID" value="NZ_JAJQKU010000002.1"/>
</dbReference>
<evidence type="ECO:0000313" key="2">
    <source>
        <dbReference type="Proteomes" id="UP001430360"/>
    </source>
</evidence>
<accession>A0ABS8UBA7</accession>
<organism evidence="1 2">
    <name type="scientific">Luteimonas fraxinea</name>
    <dbReference type="NCBI Taxonomy" id="2901869"/>
    <lineage>
        <taxon>Bacteria</taxon>
        <taxon>Pseudomonadati</taxon>
        <taxon>Pseudomonadota</taxon>
        <taxon>Gammaproteobacteria</taxon>
        <taxon>Lysobacterales</taxon>
        <taxon>Lysobacteraceae</taxon>
        <taxon>Luteimonas</taxon>
    </lineage>
</organism>